<accession>A0ACC4C8V5</accession>
<proteinExistence type="predicted"/>
<protein>
    <submittedName>
        <fullName evidence="1">Uncharacterized protein</fullName>
    </submittedName>
</protein>
<dbReference type="Proteomes" id="UP000309997">
    <property type="component" value="Unassembled WGS sequence"/>
</dbReference>
<gene>
    <name evidence="1" type="ORF">D5086_009959</name>
</gene>
<comment type="caution">
    <text evidence="1">The sequence shown here is derived from an EMBL/GenBank/DDBJ whole genome shotgun (WGS) entry which is preliminary data.</text>
</comment>
<evidence type="ECO:0000313" key="1">
    <source>
        <dbReference type="EMBL" id="KAL3591319.1"/>
    </source>
</evidence>
<organism evidence="1 2">
    <name type="scientific">Populus alba</name>
    <name type="common">White poplar</name>
    <dbReference type="NCBI Taxonomy" id="43335"/>
    <lineage>
        <taxon>Eukaryota</taxon>
        <taxon>Viridiplantae</taxon>
        <taxon>Streptophyta</taxon>
        <taxon>Embryophyta</taxon>
        <taxon>Tracheophyta</taxon>
        <taxon>Spermatophyta</taxon>
        <taxon>Magnoliopsida</taxon>
        <taxon>eudicotyledons</taxon>
        <taxon>Gunneridae</taxon>
        <taxon>Pentapetalae</taxon>
        <taxon>rosids</taxon>
        <taxon>fabids</taxon>
        <taxon>Malpighiales</taxon>
        <taxon>Salicaceae</taxon>
        <taxon>Saliceae</taxon>
        <taxon>Populus</taxon>
    </lineage>
</organism>
<keyword evidence="2" id="KW-1185">Reference proteome</keyword>
<name>A0ACC4C8V5_POPAL</name>
<sequence>MKGSSVDRAPTDSCSIVVSRQNMNEENLHAQGVDGQMFLDACLQQDPESKVACEICTKTNMAMVFGEITTKAKVDY</sequence>
<evidence type="ECO:0000313" key="2">
    <source>
        <dbReference type="Proteomes" id="UP000309997"/>
    </source>
</evidence>
<reference evidence="1 2" key="1">
    <citation type="journal article" date="2024" name="Plant Biotechnol. J.">
        <title>Genome and CRISPR/Cas9 system of a widespread forest tree (Populus alba) in the world.</title>
        <authorList>
            <person name="Liu Y.J."/>
            <person name="Jiang P.F."/>
            <person name="Han X.M."/>
            <person name="Li X.Y."/>
            <person name="Wang H.M."/>
            <person name="Wang Y.J."/>
            <person name="Wang X.X."/>
            <person name="Zeng Q.Y."/>
        </authorList>
    </citation>
    <scope>NUCLEOTIDE SEQUENCE [LARGE SCALE GENOMIC DNA]</scope>
    <source>
        <strain evidence="2">cv. PAL-ZL1</strain>
    </source>
</reference>
<dbReference type="EMBL" id="RCHU02000005">
    <property type="protein sequence ID" value="KAL3591319.1"/>
    <property type="molecule type" value="Genomic_DNA"/>
</dbReference>